<evidence type="ECO:0000256" key="7">
    <source>
        <dbReference type="ARBA" id="ARBA00048220"/>
    </source>
</evidence>
<gene>
    <name evidence="13" type="ORF">CSUB_C1025</name>
    <name evidence="12" type="ORF">HGMM_F28A01C07</name>
</gene>
<dbReference type="InterPro" id="IPR017945">
    <property type="entry name" value="DHBP_synth_RibB-like_a/b_dom"/>
</dbReference>
<dbReference type="PROSITE" id="PS51160">
    <property type="entry name" value="ACYLPHOSPHATASE_3"/>
    <property type="match status" value="1"/>
</dbReference>
<dbReference type="GO" id="GO:0016743">
    <property type="term" value="F:carboxyl- or carbamoyltransferase activity"/>
    <property type="evidence" value="ECO:0007669"/>
    <property type="project" value="UniProtKB-UniRule"/>
</dbReference>
<accession>E6N725</accession>
<dbReference type="AlphaFoldDB" id="E6N725"/>
<dbReference type="PROSITE" id="PS51163">
    <property type="entry name" value="YRDC"/>
    <property type="match status" value="1"/>
</dbReference>
<keyword evidence="6" id="KW-0862">Zinc</keyword>
<dbReference type="Pfam" id="PF22521">
    <property type="entry name" value="HypF_C_2"/>
    <property type="match status" value="1"/>
</dbReference>
<dbReference type="Gene3D" id="3.30.420.40">
    <property type="match status" value="1"/>
</dbReference>
<evidence type="ECO:0000256" key="9">
    <source>
        <dbReference type="PROSITE-ProRule" id="PRU00520"/>
    </source>
</evidence>
<dbReference type="GO" id="GO:0008270">
    <property type="term" value="F:zinc ion binding"/>
    <property type="evidence" value="ECO:0007669"/>
    <property type="project" value="UniProtKB-KW"/>
</dbReference>
<dbReference type="UniPathway" id="UPA00335"/>
<feature type="active site" evidence="9">
    <location>
        <position position="21"/>
    </location>
</feature>
<evidence type="ECO:0000256" key="3">
    <source>
        <dbReference type="ARBA" id="ARBA00022598"/>
    </source>
</evidence>
<comment type="pathway">
    <text evidence="1">Protein modification; [NiFe] hydrogenase maturation.</text>
</comment>
<protein>
    <recommendedName>
        <fullName evidence="8">Carbamoyltransferase</fullName>
        <ecNumber evidence="8">6.2.-.-</ecNumber>
    </recommendedName>
</protein>
<feature type="domain" description="YrdC-like" evidence="11">
    <location>
        <begin position="204"/>
        <end position="390"/>
    </location>
</feature>
<evidence type="ECO:0000313" key="14">
    <source>
        <dbReference type="Proteomes" id="UP000008120"/>
    </source>
</evidence>
<dbReference type="InterPro" id="IPR041440">
    <property type="entry name" value="HypF_C"/>
</dbReference>
<evidence type="ECO:0000313" key="12">
    <source>
        <dbReference type="EMBL" id="BAJ48094.1"/>
    </source>
</evidence>
<evidence type="ECO:0000256" key="5">
    <source>
        <dbReference type="ARBA" id="ARBA00022771"/>
    </source>
</evidence>
<dbReference type="SUPFAM" id="SSF55821">
    <property type="entry name" value="YrdC/RibB"/>
    <property type="match status" value="1"/>
</dbReference>
<dbReference type="Pfam" id="PF07503">
    <property type="entry name" value="zf-HYPF"/>
    <property type="match status" value="2"/>
</dbReference>
<proteinExistence type="inferred from homology"/>
<dbReference type="InterPro" id="IPR051060">
    <property type="entry name" value="Carbamoyltrans_HypF-like"/>
</dbReference>
<dbReference type="KEGG" id="csu:CSUB_C1025"/>
<evidence type="ECO:0000313" key="13">
    <source>
        <dbReference type="EMBL" id="BAJ50877.1"/>
    </source>
</evidence>
<evidence type="ECO:0000256" key="1">
    <source>
        <dbReference type="ARBA" id="ARBA00004711"/>
    </source>
</evidence>
<organism evidence="12 14">
    <name type="scientific">Caldiarchaeum subterraneum</name>
    <dbReference type="NCBI Taxonomy" id="311458"/>
    <lineage>
        <taxon>Archaea</taxon>
        <taxon>Nitrososphaerota</taxon>
        <taxon>Candidatus Caldarchaeales</taxon>
        <taxon>Candidatus Caldarchaeaceae</taxon>
        <taxon>Candidatus Caldarchaeum</taxon>
    </lineage>
</organism>
<dbReference type="Gene3D" id="3.30.420.360">
    <property type="match status" value="1"/>
</dbReference>
<dbReference type="InterPro" id="IPR011125">
    <property type="entry name" value="Znf_HypF"/>
</dbReference>
<evidence type="ECO:0000256" key="2">
    <source>
        <dbReference type="ARBA" id="ARBA00008097"/>
    </source>
</evidence>
<evidence type="ECO:0000256" key="8">
    <source>
        <dbReference type="PIRNR" id="PIRNR006256"/>
    </source>
</evidence>
<dbReference type="NCBIfam" id="TIGR00143">
    <property type="entry name" value="hypF"/>
    <property type="match status" value="1"/>
</dbReference>
<keyword evidence="4" id="KW-0479">Metal-binding</keyword>
<feature type="active site" evidence="9">
    <location>
        <position position="39"/>
    </location>
</feature>
<dbReference type="Gene3D" id="3.90.870.50">
    <property type="match status" value="1"/>
</dbReference>
<dbReference type="Pfam" id="PF01300">
    <property type="entry name" value="Sua5_yciO_yrdC"/>
    <property type="match status" value="1"/>
</dbReference>
<sequence length="771" mass="85176">MDVLKAVRLWVSGVVQGVGFRPFVYRIARETGVSGYVRNVGGSGVEIIVEGEAEKVDEFIHLLQTRKPEKARIDKFSATSIEPRGYTCFEIMESDVSASFRSIIPPDFAICGDCLNEILSDTRWRNYPFNSCANCGPRYSMLYRVPYDRENTSMRDFPMCNDCLRDYSDPDNVRRFHAQGISCPACGPSVYLVDCKGGFQVGGLEAVIEAAKLIDDGCIVAVKGLGGYHIAASAVDDDVVALLRRRKNRPTKPFAIMCLNADVASLLVELTSPTLELLESPMRPILLLPMRGDVPVSPLVAPNLKKLGVFLPYTGLHYLLLSFTKQRYTIMTSGNIYNEPMCTRDDEALEKLADIVDFFLMHNREIVNRVDDSVVRFTDQKPTMLRRGRGYAPQWIQIPFKTEREVVAFGAMLQTAGAVAFDDKIVLTQFIGDVDGYTSFTDLEKYLNTLVTSYGITLESAVNVCDLHPLYPSTLLAEEWSRRFGSELLRVQHHWAHTAAVMAEHGVVDEEVVGISVDGVGYGVDGTAWGGEVVLADYSSFKRVGCLKPQKMPGGDRAVEYPARMLAGILSEKLTVEELRMVFRELGLVEKGFRRGWEEFELVLRNIENTVARTSSTGRVLDAVSAMLGFCTHRSYEGEPAIVLEDNSKPTEEKIRPRITNGDIHVVDSTDIVLQALELVRNGADRREVGYMVQYAVGFGLGRIAGIYSRGRRYVVLSGGASVNTYLVEGVKDALQDTGLTILLPSQAPAGDGGIALGQAAIAAYRTLTRP</sequence>
<dbReference type="GO" id="GO:0051604">
    <property type="term" value="P:protein maturation"/>
    <property type="evidence" value="ECO:0007669"/>
    <property type="project" value="TreeGrafter"/>
</dbReference>
<dbReference type="PIRSF" id="PIRSF006256">
    <property type="entry name" value="CMPcnvr_hdrg_mat"/>
    <property type="match status" value="1"/>
</dbReference>
<dbReference type="BioCyc" id="CCAL311458:G131R-1032-MONOMER"/>
<keyword evidence="3" id="KW-0436">Ligase</keyword>
<comment type="catalytic activity">
    <reaction evidence="7">
        <text>C-terminal L-cysteinyl-[HypE protein] + carbamoyl phosphate + ATP + H2O = C-terminal S-carboxamide-L-cysteinyl-[HypE protein] + AMP + phosphate + diphosphate + H(+)</text>
        <dbReference type="Rhea" id="RHEA:55636"/>
        <dbReference type="Rhea" id="RHEA-COMP:14247"/>
        <dbReference type="Rhea" id="RHEA-COMP:14392"/>
        <dbReference type="ChEBI" id="CHEBI:15377"/>
        <dbReference type="ChEBI" id="CHEBI:15378"/>
        <dbReference type="ChEBI" id="CHEBI:30616"/>
        <dbReference type="ChEBI" id="CHEBI:33019"/>
        <dbReference type="ChEBI" id="CHEBI:43474"/>
        <dbReference type="ChEBI" id="CHEBI:58228"/>
        <dbReference type="ChEBI" id="CHEBI:76913"/>
        <dbReference type="ChEBI" id="CHEBI:139126"/>
        <dbReference type="ChEBI" id="CHEBI:456215"/>
    </reaction>
</comment>
<comment type="catalytic activity">
    <reaction evidence="9">
        <text>an acyl phosphate + H2O = a carboxylate + phosphate + H(+)</text>
        <dbReference type="Rhea" id="RHEA:14965"/>
        <dbReference type="ChEBI" id="CHEBI:15377"/>
        <dbReference type="ChEBI" id="CHEBI:15378"/>
        <dbReference type="ChEBI" id="CHEBI:29067"/>
        <dbReference type="ChEBI" id="CHEBI:43474"/>
        <dbReference type="ChEBI" id="CHEBI:59918"/>
        <dbReference type="EC" id="3.6.1.7"/>
    </reaction>
</comment>
<evidence type="ECO:0000259" key="10">
    <source>
        <dbReference type="PROSITE" id="PS51160"/>
    </source>
</evidence>
<evidence type="ECO:0000256" key="4">
    <source>
        <dbReference type="ARBA" id="ARBA00022723"/>
    </source>
</evidence>
<dbReference type="GO" id="GO:0003998">
    <property type="term" value="F:acylphosphatase activity"/>
    <property type="evidence" value="ECO:0007669"/>
    <property type="project" value="UniProtKB-EC"/>
</dbReference>
<evidence type="ECO:0000256" key="6">
    <source>
        <dbReference type="ARBA" id="ARBA00022833"/>
    </source>
</evidence>
<dbReference type="InterPro" id="IPR006070">
    <property type="entry name" value="Sua5-like_dom"/>
</dbReference>
<dbReference type="EC" id="6.2.-.-" evidence="8"/>
<evidence type="ECO:0000259" key="11">
    <source>
        <dbReference type="PROSITE" id="PS51163"/>
    </source>
</evidence>
<dbReference type="EMBL" id="BA000048">
    <property type="protein sequence ID" value="BAJ50877.1"/>
    <property type="molecule type" value="Genomic_DNA"/>
</dbReference>
<dbReference type="SUPFAM" id="SSF54975">
    <property type="entry name" value="Acylphosphatase/BLUF domain-like"/>
    <property type="match status" value="1"/>
</dbReference>
<dbReference type="InterPro" id="IPR004421">
    <property type="entry name" value="Carbamoyltransferase_HypF"/>
</dbReference>
<dbReference type="InterPro" id="IPR017968">
    <property type="entry name" value="Acylphosphatase_CS"/>
</dbReference>
<keyword evidence="9" id="KW-0378">Hydrolase</keyword>
<dbReference type="PROSITE" id="PS00150">
    <property type="entry name" value="ACYLPHOSPHATASE_1"/>
    <property type="match status" value="1"/>
</dbReference>
<feature type="domain" description="Acylphosphatase-like" evidence="10">
    <location>
        <begin position="6"/>
        <end position="93"/>
    </location>
</feature>
<dbReference type="InterPro" id="IPR001792">
    <property type="entry name" value="Acylphosphatase-like_dom"/>
</dbReference>
<dbReference type="Proteomes" id="UP000008120">
    <property type="component" value="Chromosome"/>
</dbReference>
<dbReference type="Gene3D" id="3.30.110.120">
    <property type="match status" value="1"/>
</dbReference>
<dbReference type="EMBL" id="AP011854">
    <property type="protein sequence ID" value="BAJ48094.1"/>
    <property type="molecule type" value="Genomic_DNA"/>
</dbReference>
<dbReference type="PANTHER" id="PTHR42959">
    <property type="entry name" value="CARBAMOYLTRANSFERASE"/>
    <property type="match status" value="1"/>
</dbReference>
<reference evidence="12 14" key="1">
    <citation type="journal article" date="2005" name="Environ. Microbiol.">
        <title>Genetic and functional properties of uncultivated thermophilic crenarchaeotes from a subsurface gold mine as revealed by analysis of genome fragments.</title>
        <authorList>
            <person name="Nunoura T."/>
            <person name="Hirayama H."/>
            <person name="Takami H."/>
            <person name="Oida H."/>
            <person name="Nishi S."/>
            <person name="Shimamura S."/>
            <person name="Suzuki Y."/>
            <person name="Inagaki F."/>
            <person name="Takai K."/>
            <person name="Nealson K.H."/>
            <person name="Horikoshi K."/>
        </authorList>
    </citation>
    <scope>NUCLEOTIDE SEQUENCE [LARGE SCALE GENOMIC DNA]</scope>
</reference>
<reference evidence="12 14" key="2">
    <citation type="journal article" date="2011" name="Nucleic Acids Res.">
        <title>Insights into the evolution of Archaea and eukaryotic protein modifier systems revealed by the genome of a novel archaeal group.</title>
        <authorList>
            <person name="Nunoura T."/>
            <person name="Takaki Y."/>
            <person name="Kakuta J."/>
            <person name="Nishi S."/>
            <person name="Sugahara J."/>
            <person name="Kazama H."/>
            <person name="Chee G."/>
            <person name="Hattori M."/>
            <person name="Kanai A."/>
            <person name="Atomi H."/>
            <person name="Takai K."/>
            <person name="Takami H."/>
        </authorList>
    </citation>
    <scope>NUCLEOTIDE SEQUENCE [LARGE SCALE GENOMIC DNA]</scope>
</reference>
<dbReference type="Pfam" id="PF17788">
    <property type="entry name" value="HypF_C"/>
    <property type="match status" value="1"/>
</dbReference>
<dbReference type="Pfam" id="PF00708">
    <property type="entry name" value="Acylphosphatase"/>
    <property type="match status" value="1"/>
</dbReference>
<dbReference type="InterPro" id="IPR036046">
    <property type="entry name" value="Acylphosphatase-like_dom_sf"/>
</dbReference>
<comment type="similarity">
    <text evidence="2 8">Belongs to the carbamoyltransferase HypF family.</text>
</comment>
<dbReference type="GO" id="GO:0016874">
    <property type="term" value="F:ligase activity"/>
    <property type="evidence" value="ECO:0007669"/>
    <property type="project" value="UniProtKB-UniRule"/>
</dbReference>
<name>E6N725_CALS0</name>
<dbReference type="GO" id="GO:0003725">
    <property type="term" value="F:double-stranded RNA binding"/>
    <property type="evidence" value="ECO:0007669"/>
    <property type="project" value="InterPro"/>
</dbReference>
<dbReference type="InterPro" id="IPR055128">
    <property type="entry name" value="HypF_C_2"/>
</dbReference>
<dbReference type="PANTHER" id="PTHR42959:SF1">
    <property type="entry name" value="CARBAMOYLTRANSFERASE HYPF"/>
    <property type="match status" value="1"/>
</dbReference>
<keyword evidence="5" id="KW-0863">Zinc-finger</keyword>
<dbReference type="STRING" id="311458.CSUB_C1025"/>